<gene>
    <name evidence="1" type="ORF">MPEBLZ_01353</name>
</gene>
<dbReference type="AlphaFoldDB" id="A0A0P7ZJQ3"/>
<reference evidence="1 2" key="1">
    <citation type="submission" date="2015-09" db="EMBL/GenBank/DDBJ databases">
        <title>A metagenomics-based metabolic model of nitrate-dependent anaerobic oxidation of methane by Methanoperedens-like archaea.</title>
        <authorList>
            <person name="Arshad A."/>
            <person name="Speth D.R."/>
            <person name="De Graaf R.M."/>
            <person name="Op Den Camp H.J."/>
            <person name="Jetten M.S."/>
            <person name="Welte C.U."/>
        </authorList>
    </citation>
    <scope>NUCLEOTIDE SEQUENCE [LARGE SCALE GENOMIC DNA]</scope>
</reference>
<name>A0A0P7ZJQ3_9EURY</name>
<evidence type="ECO:0000313" key="2">
    <source>
        <dbReference type="Proteomes" id="UP000050360"/>
    </source>
</evidence>
<dbReference type="Proteomes" id="UP000050360">
    <property type="component" value="Unassembled WGS sequence"/>
</dbReference>
<dbReference type="EMBL" id="LKCM01000113">
    <property type="protein sequence ID" value="KPQ44075.1"/>
    <property type="molecule type" value="Genomic_DNA"/>
</dbReference>
<protein>
    <submittedName>
        <fullName evidence="1">Uncharacterized protein</fullName>
    </submittedName>
</protein>
<sequence>MGRLIIMSKKEQDIKAKINWDELYDFWSCQYEEDYGQYFNIQTHAHVSNRELSSELVIIDGEL</sequence>
<comment type="caution">
    <text evidence="1">The sequence shown here is derived from an EMBL/GenBank/DDBJ whole genome shotgun (WGS) entry which is preliminary data.</text>
</comment>
<accession>A0A0P7ZJQ3</accession>
<evidence type="ECO:0000313" key="1">
    <source>
        <dbReference type="EMBL" id="KPQ44075.1"/>
    </source>
</evidence>
<proteinExistence type="predicted"/>
<organism evidence="1 2">
    <name type="scientific">Candidatus Methanoperedens nitratireducens</name>
    <dbReference type="NCBI Taxonomy" id="1392998"/>
    <lineage>
        <taxon>Archaea</taxon>
        <taxon>Methanobacteriati</taxon>
        <taxon>Methanobacteriota</taxon>
        <taxon>Stenosarchaea group</taxon>
        <taxon>Methanomicrobia</taxon>
        <taxon>Methanosarcinales</taxon>
        <taxon>ANME-2 cluster</taxon>
        <taxon>Candidatus Methanoperedentaceae</taxon>
        <taxon>Candidatus Methanoperedens</taxon>
    </lineage>
</organism>